<feature type="transmembrane region" description="Helical" evidence="1">
    <location>
        <begin position="49"/>
        <end position="69"/>
    </location>
</feature>
<proteinExistence type="predicted"/>
<comment type="caution">
    <text evidence="2">The sequence shown here is derived from an EMBL/GenBank/DDBJ whole genome shotgun (WGS) entry which is preliminary data.</text>
</comment>
<keyword evidence="1" id="KW-0812">Transmembrane</keyword>
<evidence type="ECO:0000313" key="2">
    <source>
        <dbReference type="EMBL" id="ORN28198.1"/>
    </source>
</evidence>
<dbReference type="AlphaFoldDB" id="A0A1X1FE81"/>
<evidence type="ECO:0000256" key="1">
    <source>
        <dbReference type="SAM" id="Phobius"/>
    </source>
</evidence>
<evidence type="ECO:0008006" key="4">
    <source>
        <dbReference type="Google" id="ProtNLM"/>
    </source>
</evidence>
<feature type="transmembrane region" description="Helical" evidence="1">
    <location>
        <begin position="21"/>
        <end position="43"/>
    </location>
</feature>
<dbReference type="InterPro" id="IPR005240">
    <property type="entry name" value="DUF389"/>
</dbReference>
<keyword evidence="3" id="KW-1185">Reference proteome</keyword>
<sequence>MSAMQQISTNTLNTNVQKDLNFTWSTQAILFCAIIIACIGLNVDSAPVVIGAMLISPLMAPIVGIGYGLGNSNPKLL</sequence>
<dbReference type="PANTHER" id="PTHR20992">
    <property type="entry name" value="AT15442P-RELATED"/>
    <property type="match status" value="1"/>
</dbReference>
<reference evidence="2 3" key="1">
    <citation type="journal article" date="2017" name="Front. Microbiol.">
        <title>The Histidine Decarboxylase Gene Cluster of Lactobacillus parabuchneri Was Gained by Horizontal Gene Transfer and Is Mobile within the Species.</title>
        <authorList>
            <person name="Wuthrich D."/>
            <person name="Berthoud H."/>
            <person name="Wechsler D."/>
            <person name="Eugster E."/>
            <person name="Irmler S."/>
            <person name="Bruggmann R."/>
        </authorList>
    </citation>
    <scope>NUCLEOTIDE SEQUENCE [LARGE SCALE GENOMIC DNA]</scope>
    <source>
        <strain evidence="2 3">FAM23169</strain>
    </source>
</reference>
<name>A0A1X1FE81_9LACO</name>
<dbReference type="Proteomes" id="UP000193009">
    <property type="component" value="Unassembled WGS sequence"/>
</dbReference>
<accession>A0A1X1FE81</accession>
<gene>
    <name evidence="2" type="ORF">FAM23169_01463</name>
</gene>
<evidence type="ECO:0000313" key="3">
    <source>
        <dbReference type="Proteomes" id="UP000193009"/>
    </source>
</evidence>
<dbReference type="PANTHER" id="PTHR20992:SF9">
    <property type="entry name" value="AT15442P-RELATED"/>
    <property type="match status" value="1"/>
</dbReference>
<keyword evidence="1" id="KW-1133">Transmembrane helix</keyword>
<dbReference type="EMBL" id="MSBD01000038">
    <property type="protein sequence ID" value="ORN28198.1"/>
    <property type="molecule type" value="Genomic_DNA"/>
</dbReference>
<keyword evidence="1" id="KW-0472">Membrane</keyword>
<protein>
    <recommendedName>
        <fullName evidence="4">DUF389 domain-containing protein</fullName>
    </recommendedName>
</protein>
<organism evidence="2 3">
    <name type="scientific">Lentilactobacillus parabuchneri</name>
    <dbReference type="NCBI Taxonomy" id="152331"/>
    <lineage>
        <taxon>Bacteria</taxon>
        <taxon>Bacillati</taxon>
        <taxon>Bacillota</taxon>
        <taxon>Bacilli</taxon>
        <taxon>Lactobacillales</taxon>
        <taxon>Lactobacillaceae</taxon>
        <taxon>Lentilactobacillus</taxon>
    </lineage>
</organism>